<dbReference type="OrthoDB" id="3192509at2"/>
<keyword evidence="2" id="KW-0418">Kinase</keyword>
<feature type="domain" description="Phosphoribulokinase/uridine kinase" evidence="1">
    <location>
        <begin position="28"/>
        <end position="214"/>
    </location>
</feature>
<dbReference type="AlphaFoldDB" id="A0A512SVM9"/>
<name>A0A512SVM9_9MICO</name>
<dbReference type="PANTHER" id="PTHR10285">
    <property type="entry name" value="URIDINE KINASE"/>
    <property type="match status" value="1"/>
</dbReference>
<accession>A0A512SVM9</accession>
<dbReference type="InterPro" id="IPR006083">
    <property type="entry name" value="PRK/URK"/>
</dbReference>
<dbReference type="Gene3D" id="3.40.50.300">
    <property type="entry name" value="P-loop containing nucleotide triphosphate hydrolases"/>
    <property type="match status" value="1"/>
</dbReference>
<organism evidence="2 3">
    <name type="scientific">Knoellia locipacati</name>
    <dbReference type="NCBI Taxonomy" id="882824"/>
    <lineage>
        <taxon>Bacteria</taxon>
        <taxon>Bacillati</taxon>
        <taxon>Actinomycetota</taxon>
        <taxon>Actinomycetes</taxon>
        <taxon>Micrococcales</taxon>
        <taxon>Intrasporangiaceae</taxon>
        <taxon>Knoellia</taxon>
    </lineage>
</organism>
<dbReference type="Pfam" id="PF00485">
    <property type="entry name" value="PRK"/>
    <property type="match status" value="1"/>
</dbReference>
<proteinExistence type="predicted"/>
<dbReference type="GO" id="GO:0005524">
    <property type="term" value="F:ATP binding"/>
    <property type="evidence" value="ECO:0007669"/>
    <property type="project" value="InterPro"/>
</dbReference>
<protein>
    <submittedName>
        <fullName evidence="2">Nucleoside/nucleotide kinase family protein</fullName>
    </submittedName>
</protein>
<evidence type="ECO:0000313" key="3">
    <source>
        <dbReference type="Proteomes" id="UP000321793"/>
    </source>
</evidence>
<comment type="caution">
    <text evidence="2">The sequence shown here is derived from an EMBL/GenBank/DDBJ whole genome shotgun (WGS) entry which is preliminary data.</text>
</comment>
<evidence type="ECO:0000313" key="2">
    <source>
        <dbReference type="EMBL" id="GEQ12016.1"/>
    </source>
</evidence>
<dbReference type="NCBIfam" id="NF006743">
    <property type="entry name" value="PRK09270.1-2"/>
    <property type="match status" value="1"/>
</dbReference>
<dbReference type="InterPro" id="IPR027417">
    <property type="entry name" value="P-loop_NTPase"/>
</dbReference>
<keyword evidence="3" id="KW-1185">Reference proteome</keyword>
<reference evidence="2 3" key="1">
    <citation type="submission" date="2019-07" db="EMBL/GenBank/DDBJ databases">
        <title>Whole genome shotgun sequence of Knoellia locipacati NBRC 109775.</title>
        <authorList>
            <person name="Hosoyama A."/>
            <person name="Uohara A."/>
            <person name="Ohji S."/>
            <person name="Ichikawa N."/>
        </authorList>
    </citation>
    <scope>NUCLEOTIDE SEQUENCE [LARGE SCALE GENOMIC DNA]</scope>
    <source>
        <strain evidence="2 3">NBRC 109775</strain>
    </source>
</reference>
<dbReference type="GO" id="GO:0016301">
    <property type="term" value="F:kinase activity"/>
    <property type="evidence" value="ECO:0007669"/>
    <property type="project" value="UniProtKB-KW"/>
</dbReference>
<keyword evidence="2" id="KW-0808">Transferase</keyword>
<dbReference type="EMBL" id="BKBA01000001">
    <property type="protein sequence ID" value="GEQ12016.1"/>
    <property type="molecule type" value="Genomic_DNA"/>
</dbReference>
<sequence>MSGEPPEVEDLLPRLVDLVARVAPRRAVLGIAGPPGSGKTTLVTRLLAAVTSYDGLSGRVAHVPMDGFHRTNAELESLERRDRKGAPDTFDTTAYAGVLAAVRAEPRVVVTAPSFDHGVGEPVPDSLVVPLSADLVVSEGNYLLLDDADWTAVPPLLDEVWWCALDGDVRVERLVARHVETGRELGDATEWVLRSDEANARTVDGGADRADVVLLDGVVVRAG</sequence>
<dbReference type="RefSeq" id="WP_147061561.1">
    <property type="nucleotide sequence ID" value="NZ_BAABDN010000001.1"/>
</dbReference>
<dbReference type="Proteomes" id="UP000321793">
    <property type="component" value="Unassembled WGS sequence"/>
</dbReference>
<dbReference type="SUPFAM" id="SSF52540">
    <property type="entry name" value="P-loop containing nucleoside triphosphate hydrolases"/>
    <property type="match status" value="1"/>
</dbReference>
<evidence type="ECO:0000259" key="1">
    <source>
        <dbReference type="Pfam" id="PF00485"/>
    </source>
</evidence>
<gene>
    <name evidence="2" type="ORF">KLO01_00630</name>
</gene>